<reference evidence="1" key="1">
    <citation type="journal article" date="2014" name="Front. Microbiol.">
        <title>High frequency of phylogenetically diverse reductive dehalogenase-homologous genes in deep subseafloor sedimentary metagenomes.</title>
        <authorList>
            <person name="Kawai M."/>
            <person name="Futagami T."/>
            <person name="Toyoda A."/>
            <person name="Takaki Y."/>
            <person name="Nishi S."/>
            <person name="Hori S."/>
            <person name="Arai W."/>
            <person name="Tsubouchi T."/>
            <person name="Morono Y."/>
            <person name="Uchiyama I."/>
            <person name="Ito T."/>
            <person name="Fujiyama A."/>
            <person name="Inagaki F."/>
            <person name="Takami H."/>
        </authorList>
    </citation>
    <scope>NUCLEOTIDE SEQUENCE</scope>
    <source>
        <strain evidence="1">Expedition CK06-06</strain>
    </source>
</reference>
<organism evidence="1">
    <name type="scientific">marine sediment metagenome</name>
    <dbReference type="NCBI Taxonomy" id="412755"/>
    <lineage>
        <taxon>unclassified sequences</taxon>
        <taxon>metagenomes</taxon>
        <taxon>ecological metagenomes</taxon>
    </lineage>
</organism>
<feature type="non-terminal residue" evidence="1">
    <location>
        <position position="76"/>
    </location>
</feature>
<sequence length="76" mass="8881">MEVRQIKVKGTELRYVDWDNNWRAEEGTATGGSGVAGKFWPEGDRFYYNDNNRDTRWLPLETIAGSDTPLKFRIKR</sequence>
<dbReference type="EMBL" id="BARW01026951">
    <property type="protein sequence ID" value="GAJ11087.1"/>
    <property type="molecule type" value="Genomic_DNA"/>
</dbReference>
<gene>
    <name evidence="1" type="ORF">S12H4_43840</name>
</gene>
<dbReference type="AlphaFoldDB" id="X1V5N7"/>
<evidence type="ECO:0000313" key="1">
    <source>
        <dbReference type="EMBL" id="GAJ11087.1"/>
    </source>
</evidence>
<comment type="caution">
    <text evidence="1">The sequence shown here is derived from an EMBL/GenBank/DDBJ whole genome shotgun (WGS) entry which is preliminary data.</text>
</comment>
<proteinExistence type="predicted"/>
<accession>X1V5N7</accession>
<protein>
    <submittedName>
        <fullName evidence="1">Uncharacterized protein</fullName>
    </submittedName>
</protein>
<name>X1V5N7_9ZZZZ</name>